<evidence type="ECO:0000259" key="15">
    <source>
        <dbReference type="Pfam" id="PF18962"/>
    </source>
</evidence>
<evidence type="ECO:0000256" key="3">
    <source>
        <dbReference type="ARBA" id="ARBA00010136"/>
    </source>
</evidence>
<dbReference type="RefSeq" id="WP_112112804.1">
    <property type="nucleotide sequence ID" value="NZ_QLSZ01000004.1"/>
</dbReference>
<feature type="domain" description="Secretion system C-terminal sorting" evidence="15">
    <location>
        <begin position="573"/>
        <end position="639"/>
    </location>
</feature>
<evidence type="ECO:0000256" key="11">
    <source>
        <dbReference type="ARBA" id="ARBA00022833"/>
    </source>
</evidence>
<evidence type="ECO:0000259" key="14">
    <source>
        <dbReference type="Pfam" id="PF17900"/>
    </source>
</evidence>
<dbReference type="Proteomes" id="UP000248840">
    <property type="component" value="Unassembled WGS sequence"/>
</dbReference>
<evidence type="ECO:0000256" key="4">
    <source>
        <dbReference type="ARBA" id="ARBA00012564"/>
    </source>
</evidence>
<gene>
    <name evidence="16" type="ORF">CLV55_10469</name>
</gene>
<dbReference type="GO" id="GO:0016285">
    <property type="term" value="F:alanyl aminopeptidase activity"/>
    <property type="evidence" value="ECO:0007669"/>
    <property type="project" value="UniProtKB-EC"/>
</dbReference>
<evidence type="ECO:0000256" key="7">
    <source>
        <dbReference type="ARBA" id="ARBA00022670"/>
    </source>
</evidence>
<keyword evidence="6" id="KW-0031">Aminopeptidase</keyword>
<feature type="domain" description="Aminopeptidase N-like N-terminal" evidence="14">
    <location>
        <begin position="55"/>
        <end position="229"/>
    </location>
</feature>
<dbReference type="PANTHER" id="PTHR11533">
    <property type="entry name" value="PROTEASE M1 ZINC METALLOPROTEASE"/>
    <property type="match status" value="1"/>
</dbReference>
<dbReference type="InterPro" id="IPR042097">
    <property type="entry name" value="Aminopeptidase_N-like_N_sf"/>
</dbReference>
<dbReference type="InterPro" id="IPR027268">
    <property type="entry name" value="Peptidase_M4/M1_CTD_sf"/>
</dbReference>
<evidence type="ECO:0000256" key="8">
    <source>
        <dbReference type="ARBA" id="ARBA00022723"/>
    </source>
</evidence>
<protein>
    <recommendedName>
        <fullName evidence="5">Aminopeptidase N</fullName>
        <ecNumber evidence="4">3.4.11.2</ecNumber>
    </recommendedName>
</protein>
<dbReference type="GO" id="GO:0006508">
    <property type="term" value="P:proteolysis"/>
    <property type="evidence" value="ECO:0007669"/>
    <property type="project" value="UniProtKB-KW"/>
</dbReference>
<name>A0A328YGN4_9FLAO</name>
<dbReference type="PRINTS" id="PR00756">
    <property type="entry name" value="ALADIPTASE"/>
</dbReference>
<evidence type="ECO:0000256" key="2">
    <source>
        <dbReference type="ARBA" id="ARBA00001947"/>
    </source>
</evidence>
<comment type="similarity">
    <text evidence="3">Belongs to the peptidase M1 family.</text>
</comment>
<evidence type="ECO:0000256" key="12">
    <source>
        <dbReference type="ARBA" id="ARBA00023049"/>
    </source>
</evidence>
<evidence type="ECO:0000313" key="16">
    <source>
        <dbReference type="EMBL" id="RAR72810.1"/>
    </source>
</evidence>
<keyword evidence="10" id="KW-0378">Hydrolase</keyword>
<keyword evidence="17" id="KW-1185">Reference proteome</keyword>
<comment type="catalytic activity">
    <reaction evidence="1">
        <text>Release of an N-terminal amino acid, Xaa-|-Yaa- from a peptide, amide or arylamide. Xaa is preferably Ala, but may be most amino acids including Pro (slow action). When a terminal hydrophobic residue is followed by a prolyl residue, the two may be released as an intact Xaa-Pro dipeptide.</text>
        <dbReference type="EC" id="3.4.11.2"/>
    </reaction>
</comment>
<dbReference type="PANTHER" id="PTHR11533:SF174">
    <property type="entry name" value="PUROMYCIN-SENSITIVE AMINOPEPTIDASE-RELATED"/>
    <property type="match status" value="1"/>
</dbReference>
<dbReference type="InterPro" id="IPR014782">
    <property type="entry name" value="Peptidase_M1_dom"/>
</dbReference>
<dbReference type="NCBIfam" id="TIGR04183">
    <property type="entry name" value="Por_Secre_tail"/>
    <property type="match status" value="1"/>
</dbReference>
<keyword evidence="11" id="KW-0862">Zinc</keyword>
<dbReference type="GO" id="GO:0070006">
    <property type="term" value="F:metalloaminopeptidase activity"/>
    <property type="evidence" value="ECO:0007669"/>
    <property type="project" value="TreeGrafter"/>
</dbReference>
<keyword evidence="7" id="KW-0645">Protease</keyword>
<keyword evidence="12" id="KW-0482">Metalloprotease</keyword>
<dbReference type="GO" id="GO:0043171">
    <property type="term" value="P:peptide catabolic process"/>
    <property type="evidence" value="ECO:0007669"/>
    <property type="project" value="TreeGrafter"/>
</dbReference>
<dbReference type="Pfam" id="PF18962">
    <property type="entry name" value="Por_Secre_tail"/>
    <property type="match status" value="1"/>
</dbReference>
<evidence type="ECO:0000256" key="6">
    <source>
        <dbReference type="ARBA" id="ARBA00022438"/>
    </source>
</evidence>
<comment type="caution">
    <text evidence="16">The sequence shown here is derived from an EMBL/GenBank/DDBJ whole genome shotgun (WGS) entry which is preliminary data.</text>
</comment>
<reference evidence="16 17" key="1">
    <citation type="submission" date="2018-06" db="EMBL/GenBank/DDBJ databases">
        <title>Genomic Encyclopedia of Archaeal and Bacterial Type Strains, Phase II (KMG-II): from individual species to whole genera.</title>
        <authorList>
            <person name="Goeker M."/>
        </authorList>
    </citation>
    <scope>NUCLEOTIDE SEQUENCE [LARGE SCALE GENOMIC DNA]</scope>
    <source>
        <strain evidence="16 17">DSM 25663</strain>
    </source>
</reference>
<dbReference type="InterPro" id="IPR050344">
    <property type="entry name" value="Peptidase_M1_aminopeptidases"/>
</dbReference>
<keyword evidence="8" id="KW-0479">Metal-binding</keyword>
<comment type="cofactor">
    <cofactor evidence="2">
        <name>Zn(2+)</name>
        <dbReference type="ChEBI" id="CHEBI:29105"/>
    </cofactor>
</comment>
<dbReference type="GO" id="GO:0005737">
    <property type="term" value="C:cytoplasm"/>
    <property type="evidence" value="ECO:0007669"/>
    <property type="project" value="TreeGrafter"/>
</dbReference>
<evidence type="ECO:0000313" key="17">
    <source>
        <dbReference type="Proteomes" id="UP000248840"/>
    </source>
</evidence>
<dbReference type="CDD" id="cd09603">
    <property type="entry name" value="M1_APN_like"/>
    <property type="match status" value="1"/>
</dbReference>
<dbReference type="SUPFAM" id="SSF63737">
    <property type="entry name" value="Leukotriene A4 hydrolase N-terminal domain"/>
    <property type="match status" value="1"/>
</dbReference>
<accession>A0A328YGN4</accession>
<feature type="domain" description="Peptidase M1 membrane alanine aminopeptidase" evidence="13">
    <location>
        <begin position="318"/>
        <end position="466"/>
    </location>
</feature>
<evidence type="ECO:0000256" key="1">
    <source>
        <dbReference type="ARBA" id="ARBA00000098"/>
    </source>
</evidence>
<dbReference type="AlphaFoldDB" id="A0A328YGN4"/>
<dbReference type="EMBL" id="QLSZ01000004">
    <property type="protein sequence ID" value="RAR72810.1"/>
    <property type="molecule type" value="Genomic_DNA"/>
</dbReference>
<dbReference type="GO" id="GO:0005615">
    <property type="term" value="C:extracellular space"/>
    <property type="evidence" value="ECO:0007669"/>
    <property type="project" value="TreeGrafter"/>
</dbReference>
<dbReference type="OrthoDB" id="100605at2"/>
<dbReference type="GO" id="GO:0016020">
    <property type="term" value="C:membrane"/>
    <property type="evidence" value="ECO:0007669"/>
    <property type="project" value="TreeGrafter"/>
</dbReference>
<dbReference type="InterPro" id="IPR026444">
    <property type="entry name" value="Secre_tail"/>
</dbReference>
<evidence type="ECO:0000256" key="9">
    <source>
        <dbReference type="ARBA" id="ARBA00022729"/>
    </source>
</evidence>
<evidence type="ECO:0000259" key="13">
    <source>
        <dbReference type="Pfam" id="PF01433"/>
    </source>
</evidence>
<dbReference type="GO" id="GO:0042277">
    <property type="term" value="F:peptide binding"/>
    <property type="evidence" value="ECO:0007669"/>
    <property type="project" value="TreeGrafter"/>
</dbReference>
<evidence type="ECO:0000256" key="5">
    <source>
        <dbReference type="ARBA" id="ARBA00015611"/>
    </source>
</evidence>
<dbReference type="Gene3D" id="1.10.390.10">
    <property type="entry name" value="Neutral Protease Domain 2"/>
    <property type="match status" value="1"/>
</dbReference>
<evidence type="ECO:0000256" key="10">
    <source>
        <dbReference type="ARBA" id="ARBA00022801"/>
    </source>
</evidence>
<dbReference type="Pfam" id="PF17900">
    <property type="entry name" value="Peptidase_M1_N"/>
    <property type="match status" value="1"/>
</dbReference>
<sequence>MKNFYYLILLFIGTCNWAQNSQETLKKIVCFEKQSASHKMNVTLNPNTQNYDITYHKLEFTVDPAIYFISGTVTTTFTALSNMNTITFDLANELSVSAVTQNNQNLTFVQNGNNELVITLPTTQLTGSSASVEITYSGAPPLNGFNAFTTQVRLNGSHTLYTLSEPFGARDWWPCKQDLNDKVNSIDVYITAPSQYIAVSNGIEPEAPVTNGTNKTTHFHHGYPIPAYLICMAVTNYTVYTQSAGTIPNTYPIVNYVYPENFDATVQTQLDQTPLILNLYSNLFELYPFHNEKYGHAQFGWGGGMEHTTVSFMNNFERSLIAHEMAHQWFGDKITCGTWKDIWLNESFATYLASLTIENFDGNAAFINDKTNMIDYITTQPGGAVYLTDTEATNVNRIFSSRLTYNKGAMVLNMLRLKLGDTNFFQGMRAYLADTNLAYKYALTTDFKGHMETAFGGDLTEFFNDWIYNQGYPTYTITAQNWGTGQAKVVVNQTQSHASVSYFEMPLPIRFTGAGGQTFDTTINNTFNNQEIIVSVPFAITGVEFDPEKDIISKNNTVTLGNDTFEIEKAIAIYPNPVTDGVHIQMPSTIEIENVRLFNNIGQLVLESNALDFSVASLSAGVLYAEIQTSQGTFHKKIIKN</sequence>
<dbReference type="SUPFAM" id="SSF55486">
    <property type="entry name" value="Metalloproteases ('zincins'), catalytic domain"/>
    <property type="match status" value="1"/>
</dbReference>
<dbReference type="InterPro" id="IPR001930">
    <property type="entry name" value="Peptidase_M1"/>
</dbReference>
<dbReference type="InterPro" id="IPR045357">
    <property type="entry name" value="Aminopeptidase_N-like_N"/>
</dbReference>
<dbReference type="Gene3D" id="2.60.40.1730">
    <property type="entry name" value="tricorn interacting facor f3 domain"/>
    <property type="match status" value="1"/>
</dbReference>
<dbReference type="Pfam" id="PF01433">
    <property type="entry name" value="Peptidase_M1"/>
    <property type="match status" value="1"/>
</dbReference>
<organism evidence="16 17">
    <name type="scientific">Flavobacterium aciduliphilum</name>
    <dbReference type="NCBI Taxonomy" id="1101402"/>
    <lineage>
        <taxon>Bacteria</taxon>
        <taxon>Pseudomonadati</taxon>
        <taxon>Bacteroidota</taxon>
        <taxon>Flavobacteriia</taxon>
        <taxon>Flavobacteriales</taxon>
        <taxon>Flavobacteriaceae</taxon>
        <taxon>Flavobacterium</taxon>
    </lineage>
</organism>
<proteinExistence type="inferred from homology"/>
<dbReference type="GO" id="GO:0008270">
    <property type="term" value="F:zinc ion binding"/>
    <property type="evidence" value="ECO:0007669"/>
    <property type="project" value="InterPro"/>
</dbReference>
<dbReference type="EC" id="3.4.11.2" evidence="4"/>
<keyword evidence="9" id="KW-0732">Signal</keyword>